<evidence type="ECO:0000313" key="1">
    <source>
        <dbReference type="EMBL" id="QHS90550.1"/>
    </source>
</evidence>
<dbReference type="EMBL" id="MN739140">
    <property type="protein sequence ID" value="QHS90550.1"/>
    <property type="molecule type" value="Genomic_DNA"/>
</dbReference>
<organism evidence="1">
    <name type="scientific">viral metagenome</name>
    <dbReference type="NCBI Taxonomy" id="1070528"/>
    <lineage>
        <taxon>unclassified sequences</taxon>
        <taxon>metagenomes</taxon>
        <taxon>organismal metagenomes</taxon>
    </lineage>
</organism>
<name>A0A6C0BER8_9ZZZZ</name>
<accession>A0A6C0BER8</accession>
<dbReference type="AlphaFoldDB" id="A0A6C0BER8"/>
<reference evidence="1" key="1">
    <citation type="journal article" date="2020" name="Nature">
        <title>Giant virus diversity and host interactions through global metagenomics.</title>
        <authorList>
            <person name="Schulz F."/>
            <person name="Roux S."/>
            <person name="Paez-Espino D."/>
            <person name="Jungbluth S."/>
            <person name="Walsh D.A."/>
            <person name="Denef V.J."/>
            <person name="McMahon K.D."/>
            <person name="Konstantinidis K.T."/>
            <person name="Eloe-Fadrosh E.A."/>
            <person name="Kyrpides N.C."/>
            <person name="Woyke T."/>
        </authorList>
    </citation>
    <scope>NUCLEOTIDE SEQUENCE</scope>
    <source>
        <strain evidence="1">GVMAG-M-3300010354-11</strain>
    </source>
</reference>
<proteinExistence type="predicted"/>
<sequence>MLLCSQFIKLSSQNISICDENEFPECDLFVRAFYVEHFDVASIEGDNVFVFKGKHYCGTFANMVLAKESSLIAVPENRMLRTISVDDTEKENFKITVGKKYKIINDIKNSI</sequence>
<protein>
    <submittedName>
        <fullName evidence="1">Uncharacterized protein</fullName>
    </submittedName>
</protein>